<sequence>MNEEFDLLVDRCAIEAEASDTEELPGIDDDRYPGSFFRIPRPPIPGKTGWSLR</sequence>
<proteinExistence type="predicted"/>
<dbReference type="Proteomes" id="UP000237423">
    <property type="component" value="Unassembled WGS sequence"/>
</dbReference>
<dbReference type="AlphaFoldDB" id="A0A2S5CHI3"/>
<accession>A0A2S5CHI3</accession>
<protein>
    <submittedName>
        <fullName evidence="2">Uncharacterized protein</fullName>
    </submittedName>
</protein>
<organism evidence="2 3">
    <name type="scientific">Methylovulum psychrotolerans</name>
    <dbReference type="NCBI Taxonomy" id="1704499"/>
    <lineage>
        <taxon>Bacteria</taxon>
        <taxon>Pseudomonadati</taxon>
        <taxon>Pseudomonadota</taxon>
        <taxon>Gammaproteobacteria</taxon>
        <taxon>Methylococcales</taxon>
        <taxon>Methylococcaceae</taxon>
        <taxon>Methylovulum</taxon>
    </lineage>
</organism>
<evidence type="ECO:0000313" key="2">
    <source>
        <dbReference type="EMBL" id="POZ50249.1"/>
    </source>
</evidence>
<reference evidence="2 3" key="1">
    <citation type="submission" date="2017-11" db="EMBL/GenBank/DDBJ databases">
        <title>Draft Genome Sequence of Methylobacter psychrotolerans Sph1T, an Obligate Methanotroph from Low-Temperature Environments.</title>
        <authorList>
            <person name="Oshkin I.Y."/>
            <person name="Miroshnikov K."/>
            <person name="Belova S.E."/>
            <person name="Korzhenkov A."/>
            <person name="Toshchakov S.V."/>
            <person name="Dedysh S.N."/>
        </authorList>
    </citation>
    <scope>NUCLEOTIDE SEQUENCE [LARGE SCALE GENOMIC DNA]</scope>
    <source>
        <strain evidence="2 3">Sph1</strain>
    </source>
</reference>
<dbReference type="RefSeq" id="WP_170065192.1">
    <property type="nucleotide sequence ID" value="NZ_CP022129.1"/>
</dbReference>
<feature type="region of interest" description="Disordered" evidence="1">
    <location>
        <begin position="19"/>
        <end position="38"/>
    </location>
</feature>
<dbReference type="EMBL" id="PGFZ01000013">
    <property type="protein sequence ID" value="POZ50249.1"/>
    <property type="molecule type" value="Genomic_DNA"/>
</dbReference>
<evidence type="ECO:0000313" key="3">
    <source>
        <dbReference type="Proteomes" id="UP000237423"/>
    </source>
</evidence>
<gene>
    <name evidence="2" type="ORF">AADEFJLK_03998</name>
</gene>
<evidence type="ECO:0000256" key="1">
    <source>
        <dbReference type="SAM" id="MobiDB-lite"/>
    </source>
</evidence>
<name>A0A2S5CHI3_9GAMM</name>
<comment type="caution">
    <text evidence="2">The sequence shown here is derived from an EMBL/GenBank/DDBJ whole genome shotgun (WGS) entry which is preliminary data.</text>
</comment>